<sequence>MITPTLPFFQGGVEIQNIELRQSSDLLNTMGLPVFVDTTSSNLACPMLRMKPCWWMKNFLWTLLQLCMYQATLVRKSDTLFWFGNAIHEDRKTMK</sequence>
<keyword evidence="2" id="KW-1185">Reference proteome</keyword>
<reference evidence="1 2" key="1">
    <citation type="journal article" date="2019" name="Sci. Rep.">
        <title>Orb-weaving spider Araneus ventricosus genome elucidates the spidroin gene catalogue.</title>
        <authorList>
            <person name="Kono N."/>
            <person name="Nakamura H."/>
            <person name="Ohtoshi R."/>
            <person name="Moran D.A.P."/>
            <person name="Shinohara A."/>
            <person name="Yoshida Y."/>
            <person name="Fujiwara M."/>
            <person name="Mori M."/>
            <person name="Tomita M."/>
            <person name="Arakawa K."/>
        </authorList>
    </citation>
    <scope>NUCLEOTIDE SEQUENCE [LARGE SCALE GENOMIC DNA]</scope>
</reference>
<dbReference type="Proteomes" id="UP000499080">
    <property type="component" value="Unassembled WGS sequence"/>
</dbReference>
<protein>
    <submittedName>
        <fullName evidence="1">Uncharacterized protein</fullName>
    </submittedName>
</protein>
<organism evidence="1 2">
    <name type="scientific">Araneus ventricosus</name>
    <name type="common">Orbweaver spider</name>
    <name type="synonym">Epeira ventricosa</name>
    <dbReference type="NCBI Taxonomy" id="182803"/>
    <lineage>
        <taxon>Eukaryota</taxon>
        <taxon>Metazoa</taxon>
        <taxon>Ecdysozoa</taxon>
        <taxon>Arthropoda</taxon>
        <taxon>Chelicerata</taxon>
        <taxon>Arachnida</taxon>
        <taxon>Araneae</taxon>
        <taxon>Araneomorphae</taxon>
        <taxon>Entelegynae</taxon>
        <taxon>Araneoidea</taxon>
        <taxon>Araneidae</taxon>
        <taxon>Araneus</taxon>
    </lineage>
</organism>
<name>A0A4Y2FCW8_ARAVE</name>
<evidence type="ECO:0000313" key="2">
    <source>
        <dbReference type="Proteomes" id="UP000499080"/>
    </source>
</evidence>
<proteinExistence type="predicted"/>
<dbReference type="EMBL" id="BGPR01095678">
    <property type="protein sequence ID" value="GBM39390.1"/>
    <property type="molecule type" value="Genomic_DNA"/>
</dbReference>
<gene>
    <name evidence="1" type="ORF">AVEN_73498_1</name>
</gene>
<dbReference type="AlphaFoldDB" id="A0A4Y2FCW8"/>
<evidence type="ECO:0000313" key="1">
    <source>
        <dbReference type="EMBL" id="GBM39390.1"/>
    </source>
</evidence>
<comment type="caution">
    <text evidence="1">The sequence shown here is derived from an EMBL/GenBank/DDBJ whole genome shotgun (WGS) entry which is preliminary data.</text>
</comment>
<accession>A0A4Y2FCW8</accession>